<name>A0A843VMP2_COLES</name>
<gene>
    <name evidence="2" type="ORF">Taro_030945</name>
</gene>
<sequence>MATKLTRAPVFPRSNLRRPSASSPEGTAASQQGSGGGASVSSFPLSQHGEDLSPILCPSAAATRGILLFSLPLQSSATTTLRNLPFLSLPWRSSAVECC</sequence>
<proteinExistence type="predicted"/>
<dbReference type="EMBL" id="NMUH01002161">
    <property type="protein sequence ID" value="MQL98241.1"/>
    <property type="molecule type" value="Genomic_DNA"/>
</dbReference>
<accession>A0A843VMP2</accession>
<reference evidence="2" key="1">
    <citation type="submission" date="2017-07" db="EMBL/GenBank/DDBJ databases">
        <title>Taro Niue Genome Assembly and Annotation.</title>
        <authorList>
            <person name="Atibalentja N."/>
            <person name="Keating K."/>
            <person name="Fields C.J."/>
        </authorList>
    </citation>
    <scope>NUCLEOTIDE SEQUENCE</scope>
    <source>
        <strain evidence="2">Niue_2</strain>
        <tissue evidence="2">Leaf</tissue>
    </source>
</reference>
<feature type="region of interest" description="Disordered" evidence="1">
    <location>
        <begin position="1"/>
        <end position="45"/>
    </location>
</feature>
<dbReference type="Proteomes" id="UP000652761">
    <property type="component" value="Unassembled WGS sequence"/>
</dbReference>
<evidence type="ECO:0000313" key="2">
    <source>
        <dbReference type="EMBL" id="MQL98241.1"/>
    </source>
</evidence>
<keyword evidence="3" id="KW-1185">Reference proteome</keyword>
<protein>
    <submittedName>
        <fullName evidence="2">Uncharacterized protein</fullName>
    </submittedName>
</protein>
<dbReference type="AlphaFoldDB" id="A0A843VMP2"/>
<comment type="caution">
    <text evidence="2">The sequence shown here is derived from an EMBL/GenBank/DDBJ whole genome shotgun (WGS) entry which is preliminary data.</text>
</comment>
<evidence type="ECO:0000313" key="3">
    <source>
        <dbReference type="Proteomes" id="UP000652761"/>
    </source>
</evidence>
<evidence type="ECO:0000256" key="1">
    <source>
        <dbReference type="SAM" id="MobiDB-lite"/>
    </source>
</evidence>
<organism evidence="2 3">
    <name type="scientific">Colocasia esculenta</name>
    <name type="common">Wild taro</name>
    <name type="synonym">Arum esculentum</name>
    <dbReference type="NCBI Taxonomy" id="4460"/>
    <lineage>
        <taxon>Eukaryota</taxon>
        <taxon>Viridiplantae</taxon>
        <taxon>Streptophyta</taxon>
        <taxon>Embryophyta</taxon>
        <taxon>Tracheophyta</taxon>
        <taxon>Spermatophyta</taxon>
        <taxon>Magnoliopsida</taxon>
        <taxon>Liliopsida</taxon>
        <taxon>Araceae</taxon>
        <taxon>Aroideae</taxon>
        <taxon>Colocasieae</taxon>
        <taxon>Colocasia</taxon>
    </lineage>
</organism>